<reference evidence="1 2" key="2">
    <citation type="journal article" date="2017" name="Nature">
        <title>The Apostasia genome and the evolution of orchids.</title>
        <authorList>
            <person name="Zhang G.Q."/>
            <person name="Liu K.W."/>
            <person name="Li Z."/>
            <person name="Lohaus R."/>
            <person name="Hsiao Y.Y."/>
            <person name="Niu S.C."/>
            <person name="Wang J.Y."/>
            <person name="Lin Y.C."/>
            <person name="Xu Q."/>
            <person name="Chen L.J."/>
            <person name="Yoshida K."/>
            <person name="Fujiwara S."/>
            <person name="Wang Z.W."/>
            <person name="Zhang Y.Q."/>
            <person name="Mitsuda N."/>
            <person name="Wang M."/>
            <person name="Liu G.H."/>
            <person name="Pecoraro L."/>
            <person name="Huang H.X."/>
            <person name="Xiao X.J."/>
            <person name="Lin M."/>
            <person name="Wu X.Y."/>
            <person name="Wu W.L."/>
            <person name="Chen Y.Y."/>
            <person name="Chang S.B."/>
            <person name="Sakamoto S."/>
            <person name="Ohme-Takagi M."/>
            <person name="Yagi M."/>
            <person name="Zeng S.J."/>
            <person name="Shen C.Y."/>
            <person name="Yeh C.M."/>
            <person name="Luo Y.B."/>
            <person name="Tsai W.C."/>
            <person name="Van de Peer Y."/>
            <person name="Liu Z.J."/>
        </authorList>
    </citation>
    <scope>NUCLEOTIDE SEQUENCE [LARGE SCALE GENOMIC DNA]</scope>
    <source>
        <tissue evidence="1">The whole plant</tissue>
    </source>
</reference>
<reference evidence="1 2" key="1">
    <citation type="journal article" date="2016" name="Sci. Rep.">
        <title>The Dendrobium catenatum Lindl. genome sequence provides insights into polysaccharide synthase, floral development and adaptive evolution.</title>
        <authorList>
            <person name="Zhang G.Q."/>
            <person name="Xu Q."/>
            <person name="Bian C."/>
            <person name="Tsai W.C."/>
            <person name="Yeh C.M."/>
            <person name="Liu K.W."/>
            <person name="Yoshida K."/>
            <person name="Zhang L.S."/>
            <person name="Chang S.B."/>
            <person name="Chen F."/>
            <person name="Shi Y."/>
            <person name="Su Y.Y."/>
            <person name="Zhang Y.Q."/>
            <person name="Chen L.J."/>
            <person name="Yin Y."/>
            <person name="Lin M."/>
            <person name="Huang H."/>
            <person name="Deng H."/>
            <person name="Wang Z.W."/>
            <person name="Zhu S.L."/>
            <person name="Zhao X."/>
            <person name="Deng C."/>
            <person name="Niu S.C."/>
            <person name="Huang J."/>
            <person name="Wang M."/>
            <person name="Liu G.H."/>
            <person name="Yang H.J."/>
            <person name="Xiao X.J."/>
            <person name="Hsiao Y.Y."/>
            <person name="Wu W.L."/>
            <person name="Chen Y.Y."/>
            <person name="Mitsuda N."/>
            <person name="Ohme-Takagi M."/>
            <person name="Luo Y.B."/>
            <person name="Van de Peer Y."/>
            <person name="Liu Z.J."/>
        </authorList>
    </citation>
    <scope>NUCLEOTIDE SEQUENCE [LARGE SCALE GENOMIC DNA]</scope>
    <source>
        <tissue evidence="1">The whole plant</tissue>
    </source>
</reference>
<accession>A0A2I0VBX4</accession>
<protein>
    <submittedName>
        <fullName evidence="1">Uncharacterized protein</fullName>
    </submittedName>
</protein>
<evidence type="ECO:0000313" key="1">
    <source>
        <dbReference type="EMBL" id="PKU60914.1"/>
    </source>
</evidence>
<dbReference type="Proteomes" id="UP000233837">
    <property type="component" value="Unassembled WGS sequence"/>
</dbReference>
<keyword evidence="2" id="KW-1185">Reference proteome</keyword>
<proteinExistence type="predicted"/>
<dbReference type="EMBL" id="KZ504911">
    <property type="protein sequence ID" value="PKU60914.1"/>
    <property type="molecule type" value="Genomic_DNA"/>
</dbReference>
<evidence type="ECO:0000313" key="2">
    <source>
        <dbReference type="Proteomes" id="UP000233837"/>
    </source>
</evidence>
<sequence length="67" mass="7572">MDLHRWIEGFHRPDPPCEISSDFAGGIARIKPEKLCGLGYEREVEDEISAVDLDQRLGLNPAVSERH</sequence>
<dbReference type="AlphaFoldDB" id="A0A2I0VBX4"/>
<organism evidence="1 2">
    <name type="scientific">Dendrobium catenatum</name>
    <dbReference type="NCBI Taxonomy" id="906689"/>
    <lineage>
        <taxon>Eukaryota</taxon>
        <taxon>Viridiplantae</taxon>
        <taxon>Streptophyta</taxon>
        <taxon>Embryophyta</taxon>
        <taxon>Tracheophyta</taxon>
        <taxon>Spermatophyta</taxon>
        <taxon>Magnoliopsida</taxon>
        <taxon>Liliopsida</taxon>
        <taxon>Asparagales</taxon>
        <taxon>Orchidaceae</taxon>
        <taxon>Epidendroideae</taxon>
        <taxon>Malaxideae</taxon>
        <taxon>Dendrobiinae</taxon>
        <taxon>Dendrobium</taxon>
    </lineage>
</organism>
<name>A0A2I0VBX4_9ASPA</name>
<gene>
    <name evidence="1" type="ORF">MA16_Dca028704</name>
</gene>